<dbReference type="GO" id="GO:0005524">
    <property type="term" value="F:ATP binding"/>
    <property type="evidence" value="ECO:0007669"/>
    <property type="project" value="UniProtKB-KW"/>
</dbReference>
<dbReference type="SUPFAM" id="SSF52540">
    <property type="entry name" value="P-loop containing nucleoside triphosphate hydrolases"/>
    <property type="match status" value="1"/>
</dbReference>
<keyword evidence="3" id="KW-0067">ATP-binding</keyword>
<gene>
    <name evidence="6" type="ORF">FHS74_001303</name>
</gene>
<evidence type="ECO:0000256" key="3">
    <source>
        <dbReference type="ARBA" id="ARBA00022840"/>
    </source>
</evidence>
<evidence type="ECO:0000313" key="6">
    <source>
        <dbReference type="EMBL" id="MBB6250758.1"/>
    </source>
</evidence>
<dbReference type="Gene3D" id="3.40.50.300">
    <property type="entry name" value="P-loop containing nucleotide triphosphate hydrolases"/>
    <property type="match status" value="1"/>
</dbReference>
<keyword evidence="2" id="KW-0547">Nucleotide-binding</keyword>
<dbReference type="GO" id="GO:0016887">
    <property type="term" value="F:ATP hydrolysis activity"/>
    <property type="evidence" value="ECO:0007669"/>
    <property type="project" value="InterPro"/>
</dbReference>
<dbReference type="RefSeq" id="WP_184798643.1">
    <property type="nucleotide sequence ID" value="NZ_JACIIZ010000003.1"/>
</dbReference>
<protein>
    <recommendedName>
        <fullName evidence="5">AAA+ ATPase domain-containing protein</fullName>
    </recommendedName>
</protein>
<feature type="compositionally biased region" description="Low complexity" evidence="4">
    <location>
        <begin position="1"/>
        <end position="11"/>
    </location>
</feature>
<reference evidence="6 7" key="1">
    <citation type="submission" date="2020-08" db="EMBL/GenBank/DDBJ databases">
        <title>Genomic Encyclopedia of Type Strains, Phase IV (KMG-IV): sequencing the most valuable type-strain genomes for metagenomic binning, comparative biology and taxonomic classification.</title>
        <authorList>
            <person name="Goeker M."/>
        </authorList>
    </citation>
    <scope>NUCLEOTIDE SEQUENCE [LARGE SCALE GENOMIC DNA]</scope>
    <source>
        <strain evidence="6 7">DSM 22198</strain>
    </source>
</reference>
<dbReference type="InterPro" id="IPR003593">
    <property type="entry name" value="AAA+_ATPase"/>
</dbReference>
<dbReference type="SMART" id="SM00382">
    <property type="entry name" value="AAA"/>
    <property type="match status" value="1"/>
</dbReference>
<evidence type="ECO:0000256" key="2">
    <source>
        <dbReference type="ARBA" id="ARBA00022741"/>
    </source>
</evidence>
<dbReference type="Proteomes" id="UP000539175">
    <property type="component" value="Unassembled WGS sequence"/>
</dbReference>
<keyword evidence="7" id="KW-1185">Reference proteome</keyword>
<accession>A0A7X0AVB4</accession>
<proteinExistence type="inferred from homology"/>
<dbReference type="AlphaFoldDB" id="A0A7X0AVB4"/>
<sequence>MAKRAPSSRPEAPSPETPQRQATGLARELDWLQAIIQHRFNPATAQDALPPPPPLKAGDGPYAAVCATLGLVAEERLILILALTPQVAPEQLDPFLLRNQATGRPFTEFGGLTGQVHAGFLPTAETALFLLAGRELELRLHHRRLLAPDGRLAASGLIELDLLRQGDEPPLSAALRPGAAWLERLLSGDGTEPRPTPGFPATPVTTALSWEDLVLDPKTLRQIGTIQAWLRHAPRLMKDPALARRLKPGYRCLFHGPPGTGKTLTACLLGKMNGRPVYRVDLSRVVSKWIGETEKNLASLFDQAQHRDWILFFDEAESLFSKRTETRSSNDRSANQQVAYLLQRLEDFPGLAILATNHRSHMDEAFDRRFQSSILFPTPDADARQRLWQDSLRNDFFRLAEDVDLVRLAADHVLTGGAITNVLRHVCLVAAERPEPVVTSADLSRAIREELQKEGRYAA</sequence>
<name>A0A7X0AVB4_9PROT</name>
<comment type="caution">
    <text evidence="6">The sequence shown here is derived from an EMBL/GenBank/DDBJ whole genome shotgun (WGS) entry which is preliminary data.</text>
</comment>
<comment type="similarity">
    <text evidence="1">Belongs to the AAA ATPase family.</text>
</comment>
<dbReference type="InterPro" id="IPR027417">
    <property type="entry name" value="P-loop_NTPase"/>
</dbReference>
<feature type="domain" description="AAA+ ATPase" evidence="5">
    <location>
        <begin position="248"/>
        <end position="380"/>
    </location>
</feature>
<organism evidence="6 7">
    <name type="scientific">Nitrospirillum iridis</name>
    <dbReference type="NCBI Taxonomy" id="765888"/>
    <lineage>
        <taxon>Bacteria</taxon>
        <taxon>Pseudomonadati</taxon>
        <taxon>Pseudomonadota</taxon>
        <taxon>Alphaproteobacteria</taxon>
        <taxon>Rhodospirillales</taxon>
        <taxon>Azospirillaceae</taxon>
        <taxon>Nitrospirillum</taxon>
    </lineage>
</organism>
<dbReference type="Pfam" id="PF00004">
    <property type="entry name" value="AAA"/>
    <property type="match status" value="1"/>
</dbReference>
<evidence type="ECO:0000313" key="7">
    <source>
        <dbReference type="Proteomes" id="UP000539175"/>
    </source>
</evidence>
<dbReference type="InterPro" id="IPR003959">
    <property type="entry name" value="ATPase_AAA_core"/>
</dbReference>
<dbReference type="PANTHER" id="PTHR23073">
    <property type="entry name" value="26S PROTEASOME REGULATORY SUBUNIT"/>
    <property type="match status" value="1"/>
</dbReference>
<evidence type="ECO:0000259" key="5">
    <source>
        <dbReference type="SMART" id="SM00382"/>
    </source>
</evidence>
<feature type="region of interest" description="Disordered" evidence="4">
    <location>
        <begin position="1"/>
        <end position="22"/>
    </location>
</feature>
<dbReference type="InterPro" id="IPR050221">
    <property type="entry name" value="26S_Proteasome_ATPase"/>
</dbReference>
<dbReference type="EMBL" id="JACIIZ010000003">
    <property type="protein sequence ID" value="MBB6250758.1"/>
    <property type="molecule type" value="Genomic_DNA"/>
</dbReference>
<dbReference type="CDD" id="cd19481">
    <property type="entry name" value="RecA-like_protease"/>
    <property type="match status" value="1"/>
</dbReference>
<evidence type="ECO:0000256" key="4">
    <source>
        <dbReference type="SAM" id="MobiDB-lite"/>
    </source>
</evidence>
<evidence type="ECO:0000256" key="1">
    <source>
        <dbReference type="ARBA" id="ARBA00006914"/>
    </source>
</evidence>